<gene>
    <name evidence="2" type="ORF">IPN75_06735</name>
</gene>
<comment type="caution">
    <text evidence="2">The sequence shown here is derived from an EMBL/GenBank/DDBJ whole genome shotgun (WGS) entry which is preliminary data.</text>
</comment>
<feature type="region of interest" description="Disordered" evidence="1">
    <location>
        <begin position="27"/>
        <end position="56"/>
    </location>
</feature>
<evidence type="ECO:0000313" key="3">
    <source>
        <dbReference type="Proteomes" id="UP000808146"/>
    </source>
</evidence>
<proteinExistence type="predicted"/>
<sequence>MVVGHLFEIMHDCIKTPGDGVIRFQGMQDSSAKDSSTPLTAAADEETAGPRFRRAV</sequence>
<accession>A0A9D7QKX0</accession>
<evidence type="ECO:0000256" key="1">
    <source>
        <dbReference type="SAM" id="MobiDB-lite"/>
    </source>
</evidence>
<reference evidence="3" key="1">
    <citation type="journal article" date="2021" name="Nat. Commun.">
        <title>Connecting structure to function with the recovery of over 1000 high-quality metagenome-assembled genomes from activated sludge using long-read sequencing.</title>
        <authorList>
            <person name="Singleton C.M."/>
            <person name="Petriglieri F."/>
            <person name="Kristensen J.M."/>
            <person name="Kirkegaard R.H."/>
            <person name="Michaelsen T.Y."/>
            <person name="Andersen M.H."/>
            <person name="Kondrotaite Z."/>
            <person name="Karst S.M."/>
            <person name="Dueholm M.S."/>
            <person name="Nielsen P.H."/>
            <person name="Albertsen M."/>
        </authorList>
    </citation>
    <scope>NUCLEOTIDE SEQUENCE [LARGE SCALE GENOMIC DNA]</scope>
</reference>
<dbReference type="EMBL" id="JADKBR010000005">
    <property type="protein sequence ID" value="MBK8890103.1"/>
    <property type="molecule type" value="Genomic_DNA"/>
</dbReference>
<evidence type="ECO:0000313" key="2">
    <source>
        <dbReference type="EMBL" id="MBK8890103.1"/>
    </source>
</evidence>
<protein>
    <submittedName>
        <fullName evidence="2">Uncharacterized protein</fullName>
    </submittedName>
</protein>
<dbReference type="Proteomes" id="UP000808146">
    <property type="component" value="Unassembled WGS sequence"/>
</dbReference>
<name>A0A9D7QKX0_9RHOO</name>
<dbReference type="AlphaFoldDB" id="A0A9D7QKX0"/>
<feature type="compositionally biased region" description="Polar residues" evidence="1">
    <location>
        <begin position="27"/>
        <end position="39"/>
    </location>
</feature>
<organism evidence="2 3">
    <name type="scientific">Candidatus Dechloromonas phosphorivorans</name>
    <dbReference type="NCBI Taxonomy" id="2899244"/>
    <lineage>
        <taxon>Bacteria</taxon>
        <taxon>Pseudomonadati</taxon>
        <taxon>Pseudomonadota</taxon>
        <taxon>Betaproteobacteria</taxon>
        <taxon>Rhodocyclales</taxon>
        <taxon>Azonexaceae</taxon>
        <taxon>Dechloromonas</taxon>
    </lineage>
</organism>